<gene>
    <name evidence="2" type="ORF">LTRI10_LOCUS29130</name>
</gene>
<dbReference type="AlphaFoldDB" id="A0AAV2EQH1"/>
<protein>
    <submittedName>
        <fullName evidence="2">Uncharacterized protein</fullName>
    </submittedName>
</protein>
<proteinExistence type="predicted"/>
<feature type="region of interest" description="Disordered" evidence="1">
    <location>
        <begin position="61"/>
        <end position="87"/>
    </location>
</feature>
<evidence type="ECO:0000313" key="2">
    <source>
        <dbReference type="EMBL" id="CAL1388189.1"/>
    </source>
</evidence>
<organism evidence="2 3">
    <name type="scientific">Linum trigynum</name>
    <dbReference type="NCBI Taxonomy" id="586398"/>
    <lineage>
        <taxon>Eukaryota</taxon>
        <taxon>Viridiplantae</taxon>
        <taxon>Streptophyta</taxon>
        <taxon>Embryophyta</taxon>
        <taxon>Tracheophyta</taxon>
        <taxon>Spermatophyta</taxon>
        <taxon>Magnoliopsida</taxon>
        <taxon>eudicotyledons</taxon>
        <taxon>Gunneridae</taxon>
        <taxon>Pentapetalae</taxon>
        <taxon>rosids</taxon>
        <taxon>fabids</taxon>
        <taxon>Malpighiales</taxon>
        <taxon>Linaceae</taxon>
        <taxon>Linum</taxon>
    </lineage>
</organism>
<dbReference type="Proteomes" id="UP001497516">
    <property type="component" value="Chromosome 5"/>
</dbReference>
<evidence type="ECO:0000256" key="1">
    <source>
        <dbReference type="SAM" id="MobiDB-lite"/>
    </source>
</evidence>
<name>A0AAV2EQH1_9ROSI</name>
<sequence>MVSCPFPLSQLPHFSVFFISKNSTSIILHLKTVLRKTFLLTFELGSLLSIRVLSDNTENLAEEYPERQRSSELQSSSEEPCRNTNPDLDFNDVFGWPSRQKAQHSFGMEPFENYPETALLRTRWSWLYEKPIFGEHQGAKNREGRIQN</sequence>
<keyword evidence="3" id="KW-1185">Reference proteome</keyword>
<accession>A0AAV2EQH1</accession>
<dbReference type="EMBL" id="OZ034818">
    <property type="protein sequence ID" value="CAL1388189.1"/>
    <property type="molecule type" value="Genomic_DNA"/>
</dbReference>
<evidence type="ECO:0000313" key="3">
    <source>
        <dbReference type="Proteomes" id="UP001497516"/>
    </source>
</evidence>
<reference evidence="2 3" key="1">
    <citation type="submission" date="2024-04" db="EMBL/GenBank/DDBJ databases">
        <authorList>
            <person name="Fracassetti M."/>
        </authorList>
    </citation>
    <scope>NUCLEOTIDE SEQUENCE [LARGE SCALE GENOMIC DNA]</scope>
</reference>